<organism evidence="3 4">
    <name type="scientific">Musa acuminata subsp. malaccensis</name>
    <name type="common">Wild banana</name>
    <name type="synonym">Musa malaccensis</name>
    <dbReference type="NCBI Taxonomy" id="214687"/>
    <lineage>
        <taxon>Eukaryota</taxon>
        <taxon>Viridiplantae</taxon>
        <taxon>Streptophyta</taxon>
        <taxon>Embryophyta</taxon>
        <taxon>Tracheophyta</taxon>
        <taxon>Spermatophyta</taxon>
        <taxon>Magnoliopsida</taxon>
        <taxon>Liliopsida</taxon>
        <taxon>Zingiberales</taxon>
        <taxon>Musaceae</taxon>
        <taxon>Musa</taxon>
    </lineage>
</organism>
<name>A0A804JL57_MUSAM</name>
<reference evidence="3" key="2">
    <citation type="submission" date="2021-05" db="UniProtKB">
        <authorList>
            <consortium name="EnsemblPlants"/>
        </authorList>
    </citation>
    <scope>IDENTIFICATION</scope>
    <source>
        <strain evidence="3">subsp. malaccensis</strain>
    </source>
</reference>
<dbReference type="Proteomes" id="UP000012960">
    <property type="component" value="Unplaced"/>
</dbReference>
<evidence type="ECO:0000256" key="1">
    <source>
        <dbReference type="SAM" id="SignalP"/>
    </source>
</evidence>
<keyword evidence="1" id="KW-0732">Signal</keyword>
<dbReference type="EnsemblPlants" id="Ma06_t27660.1">
    <property type="protein sequence ID" value="Ma06_p27660.1"/>
    <property type="gene ID" value="Ma06_g27660"/>
</dbReference>
<dbReference type="AlphaFoldDB" id="A0A804JL57"/>
<gene>
    <name evidence="2" type="ORF">GSMUA_173810.1</name>
</gene>
<protein>
    <submittedName>
        <fullName evidence="2">(wild Malaysian banana) hypothetical protein</fullName>
    </submittedName>
</protein>
<evidence type="ECO:0000313" key="3">
    <source>
        <dbReference type="EnsemblPlants" id="Ma06_p27660.1"/>
    </source>
</evidence>
<reference evidence="2" key="1">
    <citation type="submission" date="2021-03" db="EMBL/GenBank/DDBJ databases">
        <authorList>
            <consortium name="Genoscope - CEA"/>
            <person name="William W."/>
        </authorList>
    </citation>
    <scope>NUCLEOTIDE SEQUENCE</scope>
    <source>
        <strain evidence="2">Doubled-haploid Pahang</strain>
    </source>
</reference>
<keyword evidence="4" id="KW-1185">Reference proteome</keyword>
<accession>A0A804JL57</accession>
<feature type="signal peptide" evidence="1">
    <location>
        <begin position="1"/>
        <end position="20"/>
    </location>
</feature>
<dbReference type="InParanoid" id="A0A804JL57"/>
<proteinExistence type="predicted"/>
<dbReference type="Gramene" id="Ma06_t27660.1">
    <property type="protein sequence ID" value="Ma06_p27660.1"/>
    <property type="gene ID" value="Ma06_g27660"/>
</dbReference>
<dbReference type="EMBL" id="HG996471">
    <property type="protein sequence ID" value="CAG1847586.1"/>
    <property type="molecule type" value="Genomic_DNA"/>
</dbReference>
<sequence length="43" mass="5072">MLNWRSQMLLVMMYLNQILLDCKFEISCCTASPLDTYRVQLVS</sequence>
<evidence type="ECO:0000313" key="4">
    <source>
        <dbReference type="Proteomes" id="UP000012960"/>
    </source>
</evidence>
<evidence type="ECO:0000313" key="2">
    <source>
        <dbReference type="EMBL" id="CAG1847586.1"/>
    </source>
</evidence>
<feature type="chain" id="PRO_5033611775" evidence="1">
    <location>
        <begin position="21"/>
        <end position="43"/>
    </location>
</feature>